<dbReference type="FunFam" id="3.40.50.300:FF:000221">
    <property type="entry name" value="Multidrug ABC transporter ATP-binding protein"/>
    <property type="match status" value="1"/>
</dbReference>
<dbReference type="Proteomes" id="UP000057820">
    <property type="component" value="Chromosome 1"/>
</dbReference>
<evidence type="ECO:0000256" key="7">
    <source>
        <dbReference type="ARBA" id="ARBA00022840"/>
    </source>
</evidence>
<feature type="domain" description="ABC transporter" evidence="13">
    <location>
        <begin position="331"/>
        <end position="568"/>
    </location>
</feature>
<keyword evidence="15" id="KW-0378">Hydrolase</keyword>
<evidence type="ECO:0000256" key="1">
    <source>
        <dbReference type="ARBA" id="ARBA00004429"/>
    </source>
</evidence>
<sequence length="582" mass="61189">MITNLYRLAPHPGLLVRLGALNAVQSILQGLLLGSAIPILRALLQPQPRFDEAAPWLAAAAAGLVAYAVLTVLTTPVAFAAAVDLTAQIRHRIIRHVATVPMGWFTAEHKAQLTRATTADANNIGHLAVTIGAPAVTSLLTPLTIVAMTFAVDWRLALLLAAVLPPALLALRRAGRIASQADIELEEAATELAGRAVELGQAQPVLRAAGQAGTGTARMRAALDEHRAVYRRGLRRSMVPDLTFTAVVMAGFAAVLVAAAALVAEGQLPAADLVALLVLATRFLEPLGNLVELIGAVHAMNNAAVRVRALLDTPALPTRDHPVPVPADCVVEFDEVTFTYPGARTPALRGVSVHCPAGSTTALVGPSGSGKTTITRLVARFFDPDRGAVRLGGVDLRELDPHALLDRIAIVFQDVYLFDDTIEENLRIARPDATRADLAAAATAARLDEVIERLPDGWATRVGEGGSRLSGGERQRVAIARAFLKRAPIVLIDEAASALDPENEHAVAAAIAELAADPARTVLVIAHRPATIAAADRVVALMDGRVVEAGTVAELRSGTGVFATLQRRFAQAAAWRLTPADA</sequence>
<keyword evidence="10 12" id="KW-0472">Membrane</keyword>
<name>A0A0H5NHR0_NOCFR</name>
<keyword evidence="3" id="KW-1003">Cell membrane</keyword>
<dbReference type="InterPro" id="IPR003439">
    <property type="entry name" value="ABC_transporter-like_ATP-bd"/>
</dbReference>
<keyword evidence="9 12" id="KW-1133">Transmembrane helix</keyword>
<dbReference type="PROSITE" id="PS50893">
    <property type="entry name" value="ABC_TRANSPORTER_2"/>
    <property type="match status" value="1"/>
</dbReference>
<dbReference type="PROSITE" id="PS50929">
    <property type="entry name" value="ABC_TM1F"/>
    <property type="match status" value="1"/>
</dbReference>
<evidence type="ECO:0000256" key="5">
    <source>
        <dbReference type="ARBA" id="ARBA00022692"/>
    </source>
</evidence>
<evidence type="ECO:0000256" key="9">
    <source>
        <dbReference type="ARBA" id="ARBA00022989"/>
    </source>
</evidence>
<keyword evidence="5 12" id="KW-0812">Transmembrane</keyword>
<dbReference type="PROSITE" id="PS00211">
    <property type="entry name" value="ABC_TRANSPORTER_1"/>
    <property type="match status" value="1"/>
</dbReference>
<feature type="transmembrane region" description="Helical" evidence="12">
    <location>
        <begin position="21"/>
        <end position="44"/>
    </location>
</feature>
<keyword evidence="7 15" id="KW-0067">ATP-binding</keyword>
<dbReference type="InterPro" id="IPR011527">
    <property type="entry name" value="ABC1_TM_dom"/>
</dbReference>
<protein>
    <submittedName>
        <fullName evidence="15">Iron import ATP-binding/permease protein IrtB</fullName>
        <ecNumber evidence="15">3.6.3.-</ecNumber>
    </submittedName>
</protein>
<evidence type="ECO:0000313" key="15">
    <source>
        <dbReference type="EMBL" id="CRY74769.1"/>
    </source>
</evidence>
<dbReference type="PANTHER" id="PTHR24221">
    <property type="entry name" value="ATP-BINDING CASSETTE SUB-FAMILY B"/>
    <property type="match status" value="1"/>
</dbReference>
<dbReference type="PANTHER" id="PTHR24221:SF654">
    <property type="entry name" value="ATP-BINDING CASSETTE SUB-FAMILY B MEMBER 6"/>
    <property type="match status" value="1"/>
</dbReference>
<comment type="similarity">
    <text evidence="11">Belongs to the ABC transporter superfamily. Siderophore-Fe(3+) uptake transporter (SIUT) (TC 3.A.1.21) family.</text>
</comment>
<keyword evidence="6" id="KW-0547">Nucleotide-binding</keyword>
<feature type="transmembrane region" description="Helical" evidence="12">
    <location>
        <begin position="154"/>
        <end position="171"/>
    </location>
</feature>
<dbReference type="EC" id="3.6.3.-" evidence="15"/>
<keyword evidence="4" id="KW-0997">Cell inner membrane</keyword>
<evidence type="ECO:0000256" key="11">
    <source>
        <dbReference type="ARBA" id="ARBA00023455"/>
    </source>
</evidence>
<dbReference type="SMART" id="SM00382">
    <property type="entry name" value="AAA"/>
    <property type="match status" value="1"/>
</dbReference>
<evidence type="ECO:0000256" key="2">
    <source>
        <dbReference type="ARBA" id="ARBA00022448"/>
    </source>
</evidence>
<dbReference type="Gene3D" id="3.40.50.300">
    <property type="entry name" value="P-loop containing nucleotide triphosphate hydrolases"/>
    <property type="match status" value="1"/>
</dbReference>
<evidence type="ECO:0000256" key="3">
    <source>
        <dbReference type="ARBA" id="ARBA00022475"/>
    </source>
</evidence>
<feature type="transmembrane region" description="Helical" evidence="12">
    <location>
        <begin position="242"/>
        <end position="264"/>
    </location>
</feature>
<evidence type="ECO:0000256" key="12">
    <source>
        <dbReference type="SAM" id="Phobius"/>
    </source>
</evidence>
<dbReference type="EMBL" id="LN868938">
    <property type="protein sequence ID" value="CRY74769.1"/>
    <property type="molecule type" value="Genomic_DNA"/>
</dbReference>
<feature type="transmembrane region" description="Helical" evidence="12">
    <location>
        <begin position="56"/>
        <end position="83"/>
    </location>
</feature>
<organism evidence="15 16">
    <name type="scientific">Nocardia farcinica</name>
    <dbReference type="NCBI Taxonomy" id="37329"/>
    <lineage>
        <taxon>Bacteria</taxon>
        <taxon>Bacillati</taxon>
        <taxon>Actinomycetota</taxon>
        <taxon>Actinomycetes</taxon>
        <taxon>Mycobacteriales</taxon>
        <taxon>Nocardiaceae</taxon>
        <taxon>Nocardia</taxon>
    </lineage>
</organism>
<evidence type="ECO:0000259" key="14">
    <source>
        <dbReference type="PROSITE" id="PS50929"/>
    </source>
</evidence>
<dbReference type="Pfam" id="PF00005">
    <property type="entry name" value="ABC_tran"/>
    <property type="match status" value="1"/>
</dbReference>
<evidence type="ECO:0000256" key="6">
    <source>
        <dbReference type="ARBA" id="ARBA00022741"/>
    </source>
</evidence>
<dbReference type="InterPro" id="IPR036640">
    <property type="entry name" value="ABC1_TM_sf"/>
</dbReference>
<dbReference type="AlphaFoldDB" id="A0A0H5NHR0"/>
<evidence type="ECO:0000313" key="16">
    <source>
        <dbReference type="Proteomes" id="UP000057820"/>
    </source>
</evidence>
<feature type="domain" description="ABC transmembrane type-1" evidence="14">
    <location>
        <begin position="19"/>
        <end position="299"/>
    </location>
</feature>
<dbReference type="GO" id="GO:0034040">
    <property type="term" value="F:ATPase-coupled lipid transmembrane transporter activity"/>
    <property type="evidence" value="ECO:0007669"/>
    <property type="project" value="TreeGrafter"/>
</dbReference>
<dbReference type="SUPFAM" id="SSF52540">
    <property type="entry name" value="P-loop containing nucleoside triphosphate hydrolases"/>
    <property type="match status" value="1"/>
</dbReference>
<dbReference type="SUPFAM" id="SSF90123">
    <property type="entry name" value="ABC transporter transmembrane region"/>
    <property type="match status" value="1"/>
</dbReference>
<dbReference type="InterPro" id="IPR027417">
    <property type="entry name" value="P-loop_NTPase"/>
</dbReference>
<dbReference type="KEGG" id="nfr:ERS450000_00930"/>
<comment type="subcellular location">
    <subcellularLocation>
        <location evidence="1">Cell inner membrane</location>
        <topology evidence="1">Multi-pass membrane protein</topology>
    </subcellularLocation>
</comment>
<evidence type="ECO:0000256" key="4">
    <source>
        <dbReference type="ARBA" id="ARBA00022519"/>
    </source>
</evidence>
<accession>A0A0H5NHR0</accession>
<feature type="transmembrane region" description="Helical" evidence="12">
    <location>
        <begin position="124"/>
        <end position="148"/>
    </location>
</feature>
<reference evidence="16" key="1">
    <citation type="submission" date="2015-03" db="EMBL/GenBank/DDBJ databases">
        <authorList>
            <consortium name="Pathogen Informatics"/>
        </authorList>
    </citation>
    <scope>NUCLEOTIDE SEQUENCE [LARGE SCALE GENOMIC DNA]</scope>
    <source>
        <strain evidence="16">NCTC11134</strain>
    </source>
</reference>
<keyword evidence="2" id="KW-0813">Transport</keyword>
<dbReference type="RefSeq" id="WP_060590720.1">
    <property type="nucleotide sequence ID" value="NZ_CP031418.1"/>
</dbReference>
<dbReference type="InterPro" id="IPR003593">
    <property type="entry name" value="AAA+_ATPase"/>
</dbReference>
<evidence type="ECO:0000256" key="10">
    <source>
        <dbReference type="ARBA" id="ARBA00023136"/>
    </source>
</evidence>
<keyword evidence="8" id="KW-1278">Translocase</keyword>
<evidence type="ECO:0000259" key="13">
    <source>
        <dbReference type="PROSITE" id="PS50893"/>
    </source>
</evidence>
<dbReference type="Pfam" id="PF00664">
    <property type="entry name" value="ABC_membrane"/>
    <property type="match status" value="1"/>
</dbReference>
<gene>
    <name evidence="15" type="primary">irtB_1</name>
    <name evidence="15" type="ORF">ERS450000_00930</name>
</gene>
<dbReference type="InterPro" id="IPR039421">
    <property type="entry name" value="Type_1_exporter"/>
</dbReference>
<proteinExistence type="inferred from homology"/>
<dbReference type="GO" id="GO:0005886">
    <property type="term" value="C:plasma membrane"/>
    <property type="evidence" value="ECO:0007669"/>
    <property type="project" value="UniProtKB-SubCell"/>
</dbReference>
<dbReference type="InterPro" id="IPR017871">
    <property type="entry name" value="ABC_transporter-like_CS"/>
</dbReference>
<dbReference type="GO" id="GO:0016887">
    <property type="term" value="F:ATP hydrolysis activity"/>
    <property type="evidence" value="ECO:0007669"/>
    <property type="project" value="InterPro"/>
</dbReference>
<dbReference type="GO" id="GO:0005524">
    <property type="term" value="F:ATP binding"/>
    <property type="evidence" value="ECO:0007669"/>
    <property type="project" value="UniProtKB-KW"/>
</dbReference>
<dbReference type="Gene3D" id="1.20.1560.10">
    <property type="entry name" value="ABC transporter type 1, transmembrane domain"/>
    <property type="match status" value="1"/>
</dbReference>
<dbReference type="GO" id="GO:0140359">
    <property type="term" value="F:ABC-type transporter activity"/>
    <property type="evidence" value="ECO:0007669"/>
    <property type="project" value="InterPro"/>
</dbReference>
<evidence type="ECO:0000256" key="8">
    <source>
        <dbReference type="ARBA" id="ARBA00022967"/>
    </source>
</evidence>